<sequence length="107" mass="12064">MSHIQIRRPHQLGLEAARKIAFAWAEKAEEKLDMECTYEEGDDQDTVHFTRAGVNGTLQVYPDLFELDARLGFLVSAFKHHIEAELNTQFDKLLAPAKAKPAKKKAG</sequence>
<dbReference type="OrthoDB" id="287584at2"/>
<reference evidence="1 2" key="1">
    <citation type="submission" date="2016-10" db="EMBL/GenBank/DDBJ databases">
        <authorList>
            <person name="de Groot N.N."/>
        </authorList>
    </citation>
    <scope>NUCLEOTIDE SEQUENCE [LARGE SCALE GENOMIC DNA]</scope>
    <source>
        <strain evidence="1 2">R-24608</strain>
    </source>
</reference>
<name>A0A1I7I075_9BURK</name>
<dbReference type="NCBIfam" id="TIGR02610">
    <property type="entry name" value="PHA_gran_rgn"/>
    <property type="match status" value="1"/>
</dbReference>
<dbReference type="Pfam" id="PF09650">
    <property type="entry name" value="PHA_gran_rgn"/>
    <property type="match status" value="1"/>
</dbReference>
<evidence type="ECO:0000313" key="2">
    <source>
        <dbReference type="Proteomes" id="UP000183656"/>
    </source>
</evidence>
<proteinExistence type="predicted"/>
<dbReference type="AlphaFoldDB" id="A0A1I7I075"/>
<evidence type="ECO:0000313" key="1">
    <source>
        <dbReference type="EMBL" id="SFU66291.1"/>
    </source>
</evidence>
<dbReference type="RefSeq" id="WP_054256363.1">
    <property type="nucleotide sequence ID" value="NZ_CYIG01000017.1"/>
</dbReference>
<dbReference type="Proteomes" id="UP000183656">
    <property type="component" value="Unassembled WGS sequence"/>
</dbReference>
<dbReference type="STRING" id="343013.SAMN04489707_101364"/>
<organism evidence="1 2">
    <name type="scientific">Paenacidovorax caeni</name>
    <dbReference type="NCBI Taxonomy" id="343013"/>
    <lineage>
        <taxon>Bacteria</taxon>
        <taxon>Pseudomonadati</taxon>
        <taxon>Pseudomonadota</taxon>
        <taxon>Betaproteobacteria</taxon>
        <taxon>Burkholderiales</taxon>
        <taxon>Comamonadaceae</taxon>
        <taxon>Paenacidovorax</taxon>
    </lineage>
</organism>
<protein>
    <submittedName>
        <fullName evidence="1">Putative polyhydroxyalkanoic acid system protein</fullName>
    </submittedName>
</protein>
<keyword evidence="2" id="KW-1185">Reference proteome</keyword>
<gene>
    <name evidence="1" type="ORF">SAMN04489707_101364</name>
</gene>
<dbReference type="EMBL" id="FPBX01000013">
    <property type="protein sequence ID" value="SFU66291.1"/>
    <property type="molecule type" value="Genomic_DNA"/>
</dbReference>
<dbReference type="InterPro" id="IPR013433">
    <property type="entry name" value="PHA_gran_rgn"/>
</dbReference>
<accession>A0A1I7I075</accession>